<dbReference type="Proteomes" id="UP000595437">
    <property type="component" value="Chromosome 3"/>
</dbReference>
<dbReference type="EMBL" id="CP045892">
    <property type="protein sequence ID" value="QQP53030.1"/>
    <property type="molecule type" value="Genomic_DNA"/>
</dbReference>
<organism evidence="3 4">
    <name type="scientific">Caligus rogercresseyi</name>
    <name type="common">Sea louse</name>
    <dbReference type="NCBI Taxonomy" id="217165"/>
    <lineage>
        <taxon>Eukaryota</taxon>
        <taxon>Metazoa</taxon>
        <taxon>Ecdysozoa</taxon>
        <taxon>Arthropoda</taxon>
        <taxon>Crustacea</taxon>
        <taxon>Multicrustacea</taxon>
        <taxon>Hexanauplia</taxon>
        <taxon>Copepoda</taxon>
        <taxon>Siphonostomatoida</taxon>
        <taxon>Caligidae</taxon>
        <taxon>Caligus</taxon>
    </lineage>
</organism>
<dbReference type="Pfam" id="PF00892">
    <property type="entry name" value="EamA"/>
    <property type="match status" value="1"/>
</dbReference>
<gene>
    <name evidence="3" type="ORF">FKW44_005355</name>
</gene>
<evidence type="ECO:0000313" key="4">
    <source>
        <dbReference type="Proteomes" id="UP000595437"/>
    </source>
</evidence>
<sequence length="60" mass="6561">GVIGCLTVTCIFIGFARLPVGDAATIIFCSPIFVMIFSHILLREHCGIFRVIVISMLFMG</sequence>
<keyword evidence="1" id="KW-1133">Transmembrane helix</keyword>
<evidence type="ECO:0000313" key="3">
    <source>
        <dbReference type="EMBL" id="QQP53030.1"/>
    </source>
</evidence>
<feature type="transmembrane region" description="Helical" evidence="1">
    <location>
        <begin position="23"/>
        <end position="42"/>
    </location>
</feature>
<dbReference type="InterPro" id="IPR037185">
    <property type="entry name" value="EmrE-like"/>
</dbReference>
<dbReference type="GO" id="GO:0016020">
    <property type="term" value="C:membrane"/>
    <property type="evidence" value="ECO:0007669"/>
    <property type="project" value="InterPro"/>
</dbReference>
<keyword evidence="4" id="KW-1185">Reference proteome</keyword>
<protein>
    <recommendedName>
        <fullName evidence="2">EamA domain-containing protein</fullName>
    </recommendedName>
</protein>
<evidence type="ECO:0000259" key="2">
    <source>
        <dbReference type="Pfam" id="PF00892"/>
    </source>
</evidence>
<proteinExistence type="predicted"/>
<dbReference type="InterPro" id="IPR000620">
    <property type="entry name" value="EamA_dom"/>
</dbReference>
<reference evidence="4" key="1">
    <citation type="submission" date="2021-01" db="EMBL/GenBank/DDBJ databases">
        <title>Caligus Genome Assembly.</title>
        <authorList>
            <person name="Gallardo-Escarate C."/>
        </authorList>
    </citation>
    <scope>NUCLEOTIDE SEQUENCE [LARGE SCALE GENOMIC DNA]</scope>
</reference>
<name>A0A7T8QRZ0_CALRO</name>
<dbReference type="OrthoDB" id="306876at2759"/>
<dbReference type="SUPFAM" id="SSF103481">
    <property type="entry name" value="Multidrug resistance efflux transporter EmrE"/>
    <property type="match status" value="1"/>
</dbReference>
<keyword evidence="1" id="KW-0472">Membrane</keyword>
<evidence type="ECO:0000256" key="1">
    <source>
        <dbReference type="SAM" id="Phobius"/>
    </source>
</evidence>
<accession>A0A7T8QRZ0</accession>
<feature type="non-terminal residue" evidence="3">
    <location>
        <position position="60"/>
    </location>
</feature>
<feature type="domain" description="EamA" evidence="2">
    <location>
        <begin position="3"/>
        <end position="60"/>
    </location>
</feature>
<dbReference type="AlphaFoldDB" id="A0A7T8QRZ0"/>
<keyword evidence="1" id="KW-0812">Transmembrane</keyword>
<feature type="non-terminal residue" evidence="3">
    <location>
        <position position="1"/>
    </location>
</feature>